<feature type="transmembrane region" description="Helical" evidence="12">
    <location>
        <begin position="371"/>
        <end position="390"/>
    </location>
</feature>
<dbReference type="InterPro" id="IPR054822">
    <property type="entry name" value="DsrO-like"/>
</dbReference>
<reference evidence="15" key="1">
    <citation type="submission" date="2016-11" db="UniProtKB">
        <authorList>
            <consortium name="WormBaseParasite"/>
        </authorList>
    </citation>
    <scope>IDENTIFICATION</scope>
</reference>
<keyword evidence="3" id="KW-1003">Cell membrane</keyword>
<dbReference type="PROSITE" id="PS00198">
    <property type="entry name" value="4FE4S_FER_1"/>
    <property type="match status" value="1"/>
</dbReference>
<dbReference type="PROSITE" id="PS51379">
    <property type="entry name" value="4FE4S_FER_2"/>
    <property type="match status" value="2"/>
</dbReference>
<evidence type="ECO:0000256" key="5">
    <source>
        <dbReference type="ARBA" id="ARBA00022692"/>
    </source>
</evidence>
<keyword evidence="10 12" id="KW-0472">Membrane</keyword>
<keyword evidence="14" id="KW-1185">Reference proteome</keyword>
<dbReference type="Pfam" id="PF13247">
    <property type="entry name" value="Fer4_11"/>
    <property type="match status" value="1"/>
</dbReference>
<dbReference type="InterPro" id="IPR017896">
    <property type="entry name" value="4Fe4S_Fe-S-bd"/>
</dbReference>
<accession>A0A1I7ZTV7</accession>
<feature type="transmembrane region" description="Helical" evidence="12">
    <location>
        <begin position="331"/>
        <end position="351"/>
    </location>
</feature>
<evidence type="ECO:0000256" key="8">
    <source>
        <dbReference type="ARBA" id="ARBA00023004"/>
    </source>
</evidence>
<evidence type="ECO:0000256" key="11">
    <source>
        <dbReference type="SAM" id="MobiDB-lite"/>
    </source>
</evidence>
<keyword evidence="7 12" id="KW-1133">Transmembrane helix</keyword>
<dbReference type="PANTHER" id="PTHR43177:SF9">
    <property type="entry name" value="PROTEIN NRFC"/>
    <property type="match status" value="1"/>
</dbReference>
<dbReference type="WBParaSite" id="L893_g2950.t1">
    <property type="protein sequence ID" value="L893_g2950.t1"/>
    <property type="gene ID" value="L893_g2950"/>
</dbReference>
<feature type="compositionally biased region" description="Polar residues" evidence="11">
    <location>
        <begin position="1"/>
        <end position="11"/>
    </location>
</feature>
<protein>
    <submittedName>
        <fullName evidence="15">Tetrathionate reductase subunit B</fullName>
    </submittedName>
</protein>
<feature type="domain" description="4Fe-4S ferredoxin-type" evidence="13">
    <location>
        <begin position="22"/>
        <end position="52"/>
    </location>
</feature>
<keyword evidence="5 12" id="KW-0812">Transmembrane</keyword>
<evidence type="ECO:0000256" key="9">
    <source>
        <dbReference type="ARBA" id="ARBA00023014"/>
    </source>
</evidence>
<dbReference type="PANTHER" id="PTHR43177">
    <property type="entry name" value="PROTEIN NRFC"/>
    <property type="match status" value="1"/>
</dbReference>
<keyword evidence="9" id="KW-0411">Iron-sulfur</keyword>
<dbReference type="Gene3D" id="1.20.1630.10">
    <property type="entry name" value="Formate dehydrogenase/DMSO reductase domain"/>
    <property type="match status" value="1"/>
</dbReference>
<dbReference type="SUPFAM" id="SSF54862">
    <property type="entry name" value="4Fe-4S ferredoxins"/>
    <property type="match status" value="1"/>
</dbReference>
<dbReference type="InterPro" id="IPR005614">
    <property type="entry name" value="NrfD-like"/>
</dbReference>
<evidence type="ECO:0000256" key="6">
    <source>
        <dbReference type="ARBA" id="ARBA00022723"/>
    </source>
</evidence>
<keyword evidence="4" id="KW-0004">4Fe-4S</keyword>
<dbReference type="NCBIfam" id="NF045797">
    <property type="entry name" value="DsrO"/>
    <property type="match status" value="1"/>
</dbReference>
<evidence type="ECO:0000259" key="13">
    <source>
        <dbReference type="PROSITE" id="PS51379"/>
    </source>
</evidence>
<dbReference type="GO" id="GO:0005886">
    <property type="term" value="C:plasma membrane"/>
    <property type="evidence" value="ECO:0007669"/>
    <property type="project" value="UniProtKB-SubCell"/>
</dbReference>
<proteinExistence type="inferred from homology"/>
<dbReference type="Pfam" id="PF03916">
    <property type="entry name" value="NrfD"/>
    <property type="match status" value="1"/>
</dbReference>
<dbReference type="InterPro" id="IPR050954">
    <property type="entry name" value="ET_IronSulfur_Cluster-Binding"/>
</dbReference>
<dbReference type="Proteomes" id="UP000095287">
    <property type="component" value="Unplaced"/>
</dbReference>
<comment type="similarity">
    <text evidence="2">Belongs to the NrfD family.</text>
</comment>
<evidence type="ECO:0000313" key="14">
    <source>
        <dbReference type="Proteomes" id="UP000095287"/>
    </source>
</evidence>
<feature type="transmembrane region" description="Helical" evidence="12">
    <location>
        <begin position="225"/>
        <end position="251"/>
    </location>
</feature>
<feature type="transmembrane region" description="Helical" evidence="12">
    <location>
        <begin position="402"/>
        <end position="422"/>
    </location>
</feature>
<dbReference type="Gene3D" id="3.30.70.20">
    <property type="match status" value="2"/>
</dbReference>
<organism evidence="14 15">
    <name type="scientific">Steinernema glaseri</name>
    <dbReference type="NCBI Taxonomy" id="37863"/>
    <lineage>
        <taxon>Eukaryota</taxon>
        <taxon>Metazoa</taxon>
        <taxon>Ecdysozoa</taxon>
        <taxon>Nematoda</taxon>
        <taxon>Chromadorea</taxon>
        <taxon>Rhabditida</taxon>
        <taxon>Tylenchina</taxon>
        <taxon>Panagrolaimomorpha</taxon>
        <taxon>Strongyloidoidea</taxon>
        <taxon>Steinernematidae</taxon>
        <taxon>Steinernema</taxon>
    </lineage>
</organism>
<dbReference type="AlphaFoldDB" id="A0A1I7ZTV7"/>
<dbReference type="CDD" id="cd10551">
    <property type="entry name" value="PsrB"/>
    <property type="match status" value="1"/>
</dbReference>
<keyword evidence="8" id="KW-0408">Iron</keyword>
<feature type="transmembrane region" description="Helical" evidence="12">
    <location>
        <begin position="301"/>
        <end position="324"/>
    </location>
</feature>
<feature type="transmembrane region" description="Helical" evidence="12">
    <location>
        <begin position="263"/>
        <end position="281"/>
    </location>
</feature>
<evidence type="ECO:0000256" key="10">
    <source>
        <dbReference type="ARBA" id="ARBA00023136"/>
    </source>
</evidence>
<name>A0A1I7ZTV7_9BILA</name>
<evidence type="ECO:0000256" key="7">
    <source>
        <dbReference type="ARBA" id="ARBA00022989"/>
    </source>
</evidence>
<evidence type="ECO:0000256" key="3">
    <source>
        <dbReference type="ARBA" id="ARBA00022475"/>
    </source>
</evidence>
<feature type="domain" description="4Fe-4S ferredoxin-type" evidence="13">
    <location>
        <begin position="100"/>
        <end position="129"/>
    </location>
</feature>
<sequence>PVQAAMNSQPPRRSGGKDGARYGMVVDLRKCIGCQACTVSCSIENAPPIGQFRTTVLQYEVLDEQQQAAMLSLPRLCNHCDNPPCVPVCPVQATFQREDGVVLVDNERCVGCAYCVQACPYDARFINHETQTADKCTFCEHRLEVGLLPACVESCVGGARVIGDMNDETSTISQLLKEHKEEIRVLKPGMNTNPHVFYIGLPDEFVDGAAMSIIEILTPAYEVAWLPWAVQYFFLVGMAATSTVWVWRCAWSSDSALRRLEPALMIVLLCSSIAAPVSLLADLHQPGRFWHFYAHFTPWSWMSLGAVLLPLFVGLSMANVLAWWLNKRVLWRWLSLALLVSALSILVYSGFEVMVLRSRPLWNTAFLPINFALTAALASLGAILLVARLLPGGVANLPLEYVRRWSLGVVLTLIVVALFWVGSGLLGYSHSFGAAWELFQSYPVWRLGFL</sequence>
<dbReference type="GO" id="GO:0046872">
    <property type="term" value="F:metal ion binding"/>
    <property type="evidence" value="ECO:0007669"/>
    <property type="project" value="UniProtKB-KW"/>
</dbReference>
<evidence type="ECO:0000256" key="12">
    <source>
        <dbReference type="SAM" id="Phobius"/>
    </source>
</evidence>
<comment type="subcellular location">
    <subcellularLocation>
        <location evidence="1">Cell membrane</location>
        <topology evidence="1">Multi-pass membrane protein</topology>
    </subcellularLocation>
</comment>
<evidence type="ECO:0000313" key="15">
    <source>
        <dbReference type="WBParaSite" id="L893_g2950.t1"/>
    </source>
</evidence>
<evidence type="ECO:0000256" key="4">
    <source>
        <dbReference type="ARBA" id="ARBA00022485"/>
    </source>
</evidence>
<evidence type="ECO:0000256" key="1">
    <source>
        <dbReference type="ARBA" id="ARBA00004651"/>
    </source>
</evidence>
<feature type="region of interest" description="Disordered" evidence="11">
    <location>
        <begin position="1"/>
        <end position="20"/>
    </location>
</feature>
<keyword evidence="6" id="KW-0479">Metal-binding</keyword>
<dbReference type="GO" id="GO:0051539">
    <property type="term" value="F:4 iron, 4 sulfur cluster binding"/>
    <property type="evidence" value="ECO:0007669"/>
    <property type="project" value="UniProtKB-KW"/>
</dbReference>
<evidence type="ECO:0000256" key="2">
    <source>
        <dbReference type="ARBA" id="ARBA00008929"/>
    </source>
</evidence>
<dbReference type="InterPro" id="IPR017900">
    <property type="entry name" value="4Fe4S_Fe_S_CS"/>
</dbReference>